<gene>
    <name evidence="2" type="ORF">CEXT_181931</name>
</gene>
<accession>A0AAV4QK78</accession>
<feature type="compositionally biased region" description="Basic residues" evidence="1">
    <location>
        <begin position="1"/>
        <end position="14"/>
    </location>
</feature>
<dbReference type="AlphaFoldDB" id="A0AAV4QK78"/>
<evidence type="ECO:0000313" key="3">
    <source>
        <dbReference type="Proteomes" id="UP001054945"/>
    </source>
</evidence>
<keyword evidence="3" id="KW-1185">Reference proteome</keyword>
<reference evidence="2 3" key="1">
    <citation type="submission" date="2021-06" db="EMBL/GenBank/DDBJ databases">
        <title>Caerostris extrusa draft genome.</title>
        <authorList>
            <person name="Kono N."/>
            <person name="Arakawa K."/>
        </authorList>
    </citation>
    <scope>NUCLEOTIDE SEQUENCE [LARGE SCALE GENOMIC DNA]</scope>
</reference>
<dbReference type="Proteomes" id="UP001054945">
    <property type="component" value="Unassembled WGS sequence"/>
</dbReference>
<dbReference type="EMBL" id="BPLR01006528">
    <property type="protein sequence ID" value="GIY10463.1"/>
    <property type="molecule type" value="Genomic_DNA"/>
</dbReference>
<protein>
    <submittedName>
        <fullName evidence="2">Uncharacterized protein</fullName>
    </submittedName>
</protein>
<comment type="caution">
    <text evidence="2">The sequence shown here is derived from an EMBL/GenBank/DDBJ whole genome shotgun (WGS) entry which is preliminary data.</text>
</comment>
<evidence type="ECO:0000256" key="1">
    <source>
        <dbReference type="SAM" id="MobiDB-lite"/>
    </source>
</evidence>
<evidence type="ECO:0000313" key="2">
    <source>
        <dbReference type="EMBL" id="GIY10463.1"/>
    </source>
</evidence>
<name>A0AAV4QK78_CAEEX</name>
<feature type="region of interest" description="Disordered" evidence="1">
    <location>
        <begin position="1"/>
        <end position="21"/>
    </location>
</feature>
<organism evidence="2 3">
    <name type="scientific">Caerostris extrusa</name>
    <name type="common">Bark spider</name>
    <name type="synonym">Caerostris bankana</name>
    <dbReference type="NCBI Taxonomy" id="172846"/>
    <lineage>
        <taxon>Eukaryota</taxon>
        <taxon>Metazoa</taxon>
        <taxon>Ecdysozoa</taxon>
        <taxon>Arthropoda</taxon>
        <taxon>Chelicerata</taxon>
        <taxon>Arachnida</taxon>
        <taxon>Araneae</taxon>
        <taxon>Araneomorphae</taxon>
        <taxon>Entelegynae</taxon>
        <taxon>Araneoidea</taxon>
        <taxon>Araneidae</taxon>
        <taxon>Caerostris</taxon>
    </lineage>
</organism>
<sequence length="114" mass="13210">MRGRRMLVNNKRRKDAAGWMKKERKKKLQKAYKGGENKRVDDCASLVVSNRYHLFGRRPLKGLGAAPQPVWKLQTDGERIPINRVFFHAASLSPVYRSILQVSVRGFIYLKLIE</sequence>
<proteinExistence type="predicted"/>